<evidence type="ECO:0000313" key="2">
    <source>
        <dbReference type="Proteomes" id="UP000006524"/>
    </source>
</evidence>
<dbReference type="OrthoDB" id="10189at10239"/>
<dbReference type="GeneID" id="10326776"/>
<keyword evidence="2" id="KW-1185">Reference proteome</keyword>
<dbReference type="KEGG" id="vg:10326776"/>
<dbReference type="Pfam" id="PF14236">
    <property type="entry name" value="DruA"/>
    <property type="match status" value="1"/>
</dbReference>
<dbReference type="RefSeq" id="YP_004322300.1">
    <property type="nucleotide sequence ID" value="NC_015279.1"/>
</dbReference>
<accession>E3SJ38</accession>
<gene>
    <name evidence="1" type="ORF">SSM2_144</name>
</gene>
<protein>
    <submittedName>
        <fullName evidence="1">Putative cytoplasmic protein</fullName>
    </submittedName>
</protein>
<organism evidence="1 2">
    <name type="scientific">Synechococcus phage S-SM2</name>
    <dbReference type="NCBI Taxonomy" id="444860"/>
    <lineage>
        <taxon>Viruses</taxon>
        <taxon>Duplodnaviria</taxon>
        <taxon>Heunggongvirae</taxon>
        <taxon>Uroviricota</taxon>
        <taxon>Caudoviricetes</taxon>
        <taxon>Pantevenvirales</taxon>
        <taxon>Kyanoviridae</taxon>
        <taxon>Nilusvirus</taxon>
        <taxon>Nilusvirus ssm2</taxon>
    </lineage>
</organism>
<dbReference type="EMBL" id="GU071095">
    <property type="protein sequence ID" value="ADO97486.1"/>
    <property type="molecule type" value="Genomic_DNA"/>
</dbReference>
<proteinExistence type="predicted"/>
<reference evidence="1 2" key="1">
    <citation type="journal article" date="2010" name="Environ. Microbiol.">
        <title>Genomic analysis of oceanic cyanobacterial myoviruses compared with T4-like myoviruses from diverse hosts and environments.</title>
        <authorList>
            <person name="Sullivan M.B."/>
            <person name="Huang K.H."/>
            <person name="Ignacio-Espinoza J.C."/>
            <person name="Berlin A.M."/>
            <person name="Kelly L."/>
            <person name="Weigele P.R."/>
            <person name="DeFrancesco A.S."/>
            <person name="Kern S.E."/>
            <person name="Thompson L.R."/>
            <person name="Young S."/>
            <person name="Yandava C."/>
            <person name="Fu R."/>
            <person name="Krastins B."/>
            <person name="Chase M."/>
            <person name="Sarracino D."/>
            <person name="Osburne M.S."/>
            <person name="Henn M.R."/>
            <person name="Chisholm S.W."/>
        </authorList>
    </citation>
    <scope>NUCLEOTIDE SEQUENCE [LARGE SCALE GENOMIC DNA]</scope>
    <source>
        <strain evidence="1">8017-1</strain>
    </source>
</reference>
<dbReference type="InterPro" id="IPR025639">
    <property type="entry name" value="DruA"/>
</dbReference>
<name>E3SJ38_9CAUD</name>
<evidence type="ECO:0000313" key="1">
    <source>
        <dbReference type="EMBL" id="ADO97486.1"/>
    </source>
</evidence>
<dbReference type="Proteomes" id="UP000006524">
    <property type="component" value="Segment"/>
</dbReference>
<sequence>MILSESDAVYAANKFIDYYIQFNRIDDYLRFVKKDRINERSGSLFGADCEFFDAFGMHPNDMNFEVHVVDTNPKTTSRYNQWLYSETLNLTASNAIEEAIPGRTHKWIVTETNTNKVIGVVRFGSPTINSKPRNDYFGEVLPLSDINAHFVMGFNIVPTQPFGFNYLGGKLLALLACSKELKQQFDEKYGTDLKYFETTSLYGTTKGVSMYDGLKPFLRHIGDTESNFLPLFHDDEFRDFFWWFNERNGGERLISADKSSKKLKIQTKMISIIRNSLKDEEKLKEFNNCIEHAKSLTEKKRYYFGKFEHSMDEAITWWKKKATKRYEKLQDQDRLRTELEIWKSGVDLEIIR</sequence>